<protein>
    <submittedName>
        <fullName evidence="1">Uncharacterized protein</fullName>
    </submittedName>
</protein>
<comment type="caution">
    <text evidence="1">The sequence shown here is derived from an EMBL/GenBank/DDBJ whole genome shotgun (WGS) entry which is preliminary data.</text>
</comment>
<name>A0A2P6P131_ROSCH</name>
<dbReference type="EMBL" id="PDCK01000047">
    <property type="protein sequence ID" value="PRQ15627.1"/>
    <property type="molecule type" value="Genomic_DNA"/>
</dbReference>
<gene>
    <name evidence="1" type="ORF">RchiOBHm_MTg0498621</name>
</gene>
<dbReference type="Gramene" id="PRQ15627">
    <property type="protein sequence ID" value="PRQ15627"/>
    <property type="gene ID" value="RchiOBHm_MTg0498621"/>
</dbReference>
<evidence type="ECO:0000313" key="1">
    <source>
        <dbReference type="EMBL" id="PRQ15627.1"/>
    </source>
</evidence>
<evidence type="ECO:0000313" key="2">
    <source>
        <dbReference type="Proteomes" id="UP000238479"/>
    </source>
</evidence>
<keyword evidence="2" id="KW-1185">Reference proteome</keyword>
<accession>A0A2P6P131</accession>
<reference evidence="1 2" key="1">
    <citation type="journal article" date="2018" name="Nat. Genet.">
        <title>The Rosa genome provides new insights in the design of modern roses.</title>
        <authorList>
            <person name="Bendahmane M."/>
        </authorList>
    </citation>
    <scope>NUCLEOTIDE SEQUENCE [LARGE SCALE GENOMIC DNA]</scope>
    <source>
        <strain evidence="2">cv. Old Blush</strain>
    </source>
</reference>
<dbReference type="Proteomes" id="UP000238479">
    <property type="component" value="Mitochondrion MT"/>
</dbReference>
<keyword evidence="1" id="KW-0496">Mitochondrion</keyword>
<dbReference type="AlphaFoldDB" id="A0A2P6P131"/>
<proteinExistence type="predicted"/>
<geneLocation type="mitochondrion" evidence="1"/>
<organism evidence="1 2">
    <name type="scientific">Rosa chinensis</name>
    <name type="common">China rose</name>
    <dbReference type="NCBI Taxonomy" id="74649"/>
    <lineage>
        <taxon>Eukaryota</taxon>
        <taxon>Viridiplantae</taxon>
        <taxon>Streptophyta</taxon>
        <taxon>Embryophyta</taxon>
        <taxon>Tracheophyta</taxon>
        <taxon>Spermatophyta</taxon>
        <taxon>Magnoliopsida</taxon>
        <taxon>eudicotyledons</taxon>
        <taxon>Gunneridae</taxon>
        <taxon>Pentapetalae</taxon>
        <taxon>rosids</taxon>
        <taxon>fabids</taxon>
        <taxon>Rosales</taxon>
        <taxon>Rosaceae</taxon>
        <taxon>Rosoideae</taxon>
        <taxon>Rosoideae incertae sedis</taxon>
        <taxon>Rosa</taxon>
    </lineage>
</organism>
<sequence length="96" mass="10837">MDELVADYLIEGQWNLNKLREVGSTDVLSLIMNTPTGFGNEMQDTFLFCPSPNGLFSVKSAFNLCIDSGSLSFYQWSFILKLRIPLSTVELFHPLL</sequence>